<organism evidence="16 17">
    <name type="scientific">Candidatus Thiodiazotropha lotti</name>
    <dbReference type="NCBI Taxonomy" id="2792787"/>
    <lineage>
        <taxon>Bacteria</taxon>
        <taxon>Pseudomonadati</taxon>
        <taxon>Pseudomonadota</taxon>
        <taxon>Gammaproteobacteria</taxon>
        <taxon>Chromatiales</taxon>
        <taxon>Sedimenticolaceae</taxon>
        <taxon>Candidatus Thiodiazotropha</taxon>
    </lineage>
</organism>
<protein>
    <recommendedName>
        <fullName evidence="11">Probable nicotinate-nucleotide pyrophosphorylase [carboxylating]</fullName>
        <ecNumber evidence="5">2.4.2.19</ecNumber>
    </recommendedName>
    <alternativeName>
        <fullName evidence="9">Quinolinate phosphoribosyltransferase [decarboxylating]</fullName>
    </alternativeName>
</protein>
<keyword evidence="8 12" id="KW-0808">Transferase</keyword>
<dbReference type="GO" id="GO:0009435">
    <property type="term" value="P:NAD+ biosynthetic process"/>
    <property type="evidence" value="ECO:0007669"/>
    <property type="project" value="InterPro"/>
</dbReference>
<evidence type="ECO:0000256" key="7">
    <source>
        <dbReference type="ARBA" id="ARBA00022676"/>
    </source>
</evidence>
<keyword evidence="6" id="KW-0662">Pyridine nucleotide biosynthesis</keyword>
<dbReference type="Pfam" id="PF01729">
    <property type="entry name" value="QRPTase_C"/>
    <property type="match status" value="1"/>
</dbReference>
<dbReference type="PIRSF" id="PIRSF006250">
    <property type="entry name" value="NadC_ModD"/>
    <property type="match status" value="1"/>
</dbReference>
<evidence type="ECO:0000256" key="12">
    <source>
        <dbReference type="PIRNR" id="PIRNR006250"/>
    </source>
</evidence>
<comment type="caution">
    <text evidence="16">The sequence shown here is derived from an EMBL/GenBank/DDBJ whole genome shotgun (WGS) entry which is preliminary data.</text>
</comment>
<feature type="binding site" evidence="13">
    <location>
        <position position="197"/>
    </location>
    <ligand>
        <name>substrate</name>
    </ligand>
</feature>
<evidence type="ECO:0000313" key="16">
    <source>
        <dbReference type="EMBL" id="MCG7939293.1"/>
    </source>
</evidence>
<dbReference type="SUPFAM" id="SSF51690">
    <property type="entry name" value="Nicotinate/Quinolinate PRTase C-terminal domain-like"/>
    <property type="match status" value="1"/>
</dbReference>
<dbReference type="FunFam" id="3.90.1170.20:FF:000001">
    <property type="entry name" value="Nicotinate-nucleotide diphosphorylase (Carboxylating)"/>
    <property type="match status" value="1"/>
</dbReference>
<feature type="binding site" evidence="13">
    <location>
        <position position="100"/>
    </location>
    <ligand>
        <name>substrate</name>
    </ligand>
</feature>
<evidence type="ECO:0000256" key="4">
    <source>
        <dbReference type="ARBA" id="ARBA00011218"/>
    </source>
</evidence>
<comment type="similarity">
    <text evidence="3 12">Belongs to the NadC/ModD family.</text>
</comment>
<dbReference type="AlphaFoldDB" id="A0A9E4K5B0"/>
<dbReference type="InterPro" id="IPR013785">
    <property type="entry name" value="Aldolase_TIM"/>
</dbReference>
<feature type="binding site" evidence="13">
    <location>
        <begin position="133"/>
        <end position="135"/>
    </location>
    <ligand>
        <name>substrate</name>
    </ligand>
</feature>
<comment type="subunit">
    <text evidence="4">Hexamer formed by 3 homodimers.</text>
</comment>
<name>A0A9E4K5B0_9GAMM</name>
<gene>
    <name evidence="16" type="primary">nadC</name>
    <name evidence="16" type="ORF">JAZ04_10630</name>
</gene>
<sequence length="280" mass="30244">MNLHSNHFLISGQVSQALAEDLGSGDLTAALLPADAVTQAQIISREQAVICGIPWVNEVYRQLDPAIGLEWLVEDGEMVTENQPLCRLSGNTRALLSGERCALNYLQSLSGTATLARSYAEAVSGIDVRILDTRKTVPGLRLQQKYAVRCGGCHNHRVGLYDAVLIKENHIRAAGSIDAALARSRELVPDGVSVEIEVETLDELQQALNAGVQRVLLDNFTSEHLREAVKLAAGRARLEASGGINLATIREIAKTGIDDISIGALTKDIRAIDLSMLFEE</sequence>
<dbReference type="EMBL" id="JAEPDI010000005">
    <property type="protein sequence ID" value="MCG7939293.1"/>
    <property type="molecule type" value="Genomic_DNA"/>
</dbReference>
<dbReference type="Pfam" id="PF02749">
    <property type="entry name" value="QRPTase_N"/>
    <property type="match status" value="1"/>
</dbReference>
<accession>A0A9E4K5B0</accession>
<dbReference type="CDD" id="cd01572">
    <property type="entry name" value="QPRTase"/>
    <property type="match status" value="1"/>
</dbReference>
<evidence type="ECO:0000256" key="11">
    <source>
        <dbReference type="ARBA" id="ARBA00069173"/>
    </source>
</evidence>
<dbReference type="PANTHER" id="PTHR32179">
    <property type="entry name" value="NICOTINATE-NUCLEOTIDE PYROPHOSPHORYLASE [CARBOXYLATING]"/>
    <property type="match status" value="1"/>
</dbReference>
<dbReference type="EC" id="2.4.2.19" evidence="5"/>
<evidence type="ECO:0000256" key="3">
    <source>
        <dbReference type="ARBA" id="ARBA00009400"/>
    </source>
</evidence>
<dbReference type="Proteomes" id="UP000886687">
    <property type="component" value="Unassembled WGS sequence"/>
</dbReference>
<dbReference type="FunFam" id="3.20.20.70:FF:000030">
    <property type="entry name" value="Nicotinate-nucleotide pyrophosphorylase, carboxylating"/>
    <property type="match status" value="1"/>
</dbReference>
<dbReference type="SUPFAM" id="SSF54675">
    <property type="entry name" value="Nicotinate/Quinolinate PRTase N-terminal domain-like"/>
    <property type="match status" value="1"/>
</dbReference>
<evidence type="ECO:0000256" key="9">
    <source>
        <dbReference type="ARBA" id="ARBA00033102"/>
    </source>
</evidence>
<evidence type="ECO:0000256" key="10">
    <source>
        <dbReference type="ARBA" id="ARBA00047445"/>
    </source>
</evidence>
<feature type="domain" description="Quinolinate phosphoribosyl transferase C-terminal" evidence="14">
    <location>
        <begin position="113"/>
        <end position="276"/>
    </location>
</feature>
<reference evidence="16" key="1">
    <citation type="journal article" date="2021" name="Proc. Natl. Acad. Sci. U.S.A.">
        <title>Global biogeography of chemosynthetic symbionts reveals both localized and globally distributed symbiont groups. .</title>
        <authorList>
            <person name="Osvatic J.T."/>
            <person name="Wilkins L.G.E."/>
            <person name="Leibrecht L."/>
            <person name="Leray M."/>
            <person name="Zauner S."/>
            <person name="Polzin J."/>
            <person name="Camacho Y."/>
            <person name="Gros O."/>
            <person name="van Gils J.A."/>
            <person name="Eisen J.A."/>
            <person name="Petersen J.M."/>
            <person name="Yuen B."/>
        </authorList>
    </citation>
    <scope>NUCLEOTIDE SEQUENCE</scope>
    <source>
        <strain evidence="16">MAGL173</strain>
    </source>
</reference>
<dbReference type="Gene3D" id="3.90.1170.20">
    <property type="entry name" value="Quinolinate phosphoribosyl transferase, N-terminal domain"/>
    <property type="match status" value="1"/>
</dbReference>
<dbReference type="InterPro" id="IPR022412">
    <property type="entry name" value="Quinolinate_PRibosylTrfase_N"/>
</dbReference>
<dbReference type="InterPro" id="IPR037128">
    <property type="entry name" value="Quinolinate_PRibosylTase_N_sf"/>
</dbReference>
<comment type="pathway">
    <text evidence="2">Cofactor biosynthesis; NAD(+) biosynthesis; nicotinate D-ribonucleotide from quinolinate: step 1/1.</text>
</comment>
<evidence type="ECO:0000259" key="14">
    <source>
        <dbReference type="Pfam" id="PF01729"/>
    </source>
</evidence>
<evidence type="ECO:0000313" key="17">
    <source>
        <dbReference type="Proteomes" id="UP000886687"/>
    </source>
</evidence>
<dbReference type="InterPro" id="IPR004393">
    <property type="entry name" value="NadC"/>
</dbReference>
<evidence type="ECO:0000256" key="8">
    <source>
        <dbReference type="ARBA" id="ARBA00022679"/>
    </source>
</evidence>
<comment type="function">
    <text evidence="1">Involved in the catabolism of quinolinic acid (QA).</text>
</comment>
<dbReference type="PANTHER" id="PTHR32179:SF3">
    <property type="entry name" value="NICOTINATE-NUCLEOTIDE PYROPHOSPHORYLASE [CARBOXYLATING]"/>
    <property type="match status" value="1"/>
</dbReference>
<comment type="catalytic activity">
    <reaction evidence="10">
        <text>nicotinate beta-D-ribonucleotide + CO2 + diphosphate = quinolinate + 5-phospho-alpha-D-ribose 1-diphosphate + 2 H(+)</text>
        <dbReference type="Rhea" id="RHEA:12733"/>
        <dbReference type="ChEBI" id="CHEBI:15378"/>
        <dbReference type="ChEBI" id="CHEBI:16526"/>
        <dbReference type="ChEBI" id="CHEBI:29959"/>
        <dbReference type="ChEBI" id="CHEBI:33019"/>
        <dbReference type="ChEBI" id="CHEBI:57502"/>
        <dbReference type="ChEBI" id="CHEBI:58017"/>
        <dbReference type="EC" id="2.4.2.19"/>
    </reaction>
</comment>
<evidence type="ECO:0000259" key="15">
    <source>
        <dbReference type="Pfam" id="PF02749"/>
    </source>
</evidence>
<feature type="binding site" evidence="13">
    <location>
        <position position="218"/>
    </location>
    <ligand>
        <name>substrate</name>
    </ligand>
</feature>
<evidence type="ECO:0000256" key="5">
    <source>
        <dbReference type="ARBA" id="ARBA00011944"/>
    </source>
</evidence>
<evidence type="ECO:0000256" key="13">
    <source>
        <dbReference type="PIRSR" id="PIRSR006250-1"/>
    </source>
</evidence>
<evidence type="ECO:0000256" key="2">
    <source>
        <dbReference type="ARBA" id="ARBA00004893"/>
    </source>
</evidence>
<dbReference type="GO" id="GO:0004514">
    <property type="term" value="F:nicotinate-nucleotide diphosphorylase (carboxylating) activity"/>
    <property type="evidence" value="ECO:0007669"/>
    <property type="project" value="UniProtKB-EC"/>
</dbReference>
<dbReference type="InterPro" id="IPR002638">
    <property type="entry name" value="Quinolinate_PRibosylTrfase_C"/>
</dbReference>
<feature type="binding site" evidence="13">
    <location>
        <position position="157"/>
    </location>
    <ligand>
        <name>substrate</name>
    </ligand>
</feature>
<dbReference type="GO" id="GO:0034213">
    <property type="term" value="P:quinolinate catabolic process"/>
    <property type="evidence" value="ECO:0007669"/>
    <property type="project" value="TreeGrafter"/>
</dbReference>
<dbReference type="InterPro" id="IPR027277">
    <property type="entry name" value="NadC/ModD"/>
</dbReference>
<keyword evidence="7 12" id="KW-0328">Glycosyltransferase</keyword>
<feature type="binding site" evidence="13">
    <location>
        <begin position="241"/>
        <end position="243"/>
    </location>
    <ligand>
        <name>substrate</name>
    </ligand>
</feature>
<feature type="domain" description="Quinolinate phosphoribosyl transferase N-terminal" evidence="15">
    <location>
        <begin position="26"/>
        <end position="110"/>
    </location>
</feature>
<dbReference type="InterPro" id="IPR036068">
    <property type="entry name" value="Nicotinate_pribotase-like_C"/>
</dbReference>
<dbReference type="GO" id="GO:0005737">
    <property type="term" value="C:cytoplasm"/>
    <property type="evidence" value="ECO:0007669"/>
    <property type="project" value="TreeGrafter"/>
</dbReference>
<proteinExistence type="inferred from homology"/>
<feature type="binding site" evidence="13">
    <location>
        <position position="167"/>
    </location>
    <ligand>
        <name>substrate</name>
    </ligand>
</feature>
<evidence type="ECO:0000256" key="1">
    <source>
        <dbReference type="ARBA" id="ARBA00003237"/>
    </source>
</evidence>
<dbReference type="Gene3D" id="3.20.20.70">
    <property type="entry name" value="Aldolase class I"/>
    <property type="match status" value="1"/>
</dbReference>
<dbReference type="NCBIfam" id="TIGR00078">
    <property type="entry name" value="nadC"/>
    <property type="match status" value="1"/>
</dbReference>
<evidence type="ECO:0000256" key="6">
    <source>
        <dbReference type="ARBA" id="ARBA00022642"/>
    </source>
</evidence>
<feature type="binding site" evidence="13">
    <location>
        <begin position="262"/>
        <end position="264"/>
    </location>
    <ligand>
        <name>substrate</name>
    </ligand>
</feature>